<dbReference type="Proteomes" id="UP000595703">
    <property type="component" value="Chromosome"/>
</dbReference>
<protein>
    <submittedName>
        <fullName evidence="2">Uncharacterized protein</fullName>
    </submittedName>
</protein>
<sequence length="101" mass="10945">MDRRKLRSGHGGSHLGTRFHHALTGDPTCLQAANARLRQLTSGGDYANPTGITHFIADLPLPEQHASPARWLGAGGPQTRWRGLVRHARAEHPQQAGCLTV</sequence>
<evidence type="ECO:0000256" key="1">
    <source>
        <dbReference type="SAM" id="MobiDB-lite"/>
    </source>
</evidence>
<gene>
    <name evidence="2" type="ORF">RVR_7354</name>
</gene>
<dbReference type="EMBL" id="AP018365">
    <property type="protein sequence ID" value="BBB00337.1"/>
    <property type="molecule type" value="Genomic_DNA"/>
</dbReference>
<accession>A0A7U3UXB3</accession>
<organism evidence="2 3">
    <name type="scientific">Actinacidiphila reveromycinica</name>
    <dbReference type="NCBI Taxonomy" id="659352"/>
    <lineage>
        <taxon>Bacteria</taxon>
        <taxon>Bacillati</taxon>
        <taxon>Actinomycetota</taxon>
        <taxon>Actinomycetes</taxon>
        <taxon>Kitasatosporales</taxon>
        <taxon>Streptomycetaceae</taxon>
        <taxon>Actinacidiphila</taxon>
    </lineage>
</organism>
<evidence type="ECO:0000313" key="3">
    <source>
        <dbReference type="Proteomes" id="UP000595703"/>
    </source>
</evidence>
<name>A0A7U3UXB3_9ACTN</name>
<reference evidence="2 3" key="1">
    <citation type="journal article" date="2010" name="J. Bacteriol.">
        <title>Biochemical characterization of a novel indole prenyltransferase from Streptomyces sp. SN-593.</title>
        <authorList>
            <person name="Takahashi S."/>
            <person name="Takagi H."/>
            <person name="Toyoda A."/>
            <person name="Uramoto M."/>
            <person name="Nogawa T."/>
            <person name="Ueki M."/>
            <person name="Sakaki Y."/>
            <person name="Osada H."/>
        </authorList>
    </citation>
    <scope>NUCLEOTIDE SEQUENCE [LARGE SCALE GENOMIC DNA]</scope>
    <source>
        <strain evidence="2 3">SN-593</strain>
    </source>
</reference>
<keyword evidence="3" id="KW-1185">Reference proteome</keyword>
<feature type="region of interest" description="Disordered" evidence="1">
    <location>
        <begin position="1"/>
        <end position="21"/>
    </location>
</feature>
<evidence type="ECO:0000313" key="2">
    <source>
        <dbReference type="EMBL" id="BBB00337.1"/>
    </source>
</evidence>
<dbReference type="KEGG" id="arev:RVR_7354"/>
<dbReference type="AlphaFoldDB" id="A0A7U3UXB3"/>
<reference evidence="2 3" key="4">
    <citation type="journal article" date="2020" name="Sci. Rep.">
        <title>beta-carboline chemical signals induce reveromycin production through a LuxR family regulator in Streptomyces sp. SN-593.</title>
        <authorList>
            <person name="Panthee S."/>
            <person name="Kito N."/>
            <person name="Hayashi T."/>
            <person name="Shimizu T."/>
            <person name="Ishikawa J."/>
            <person name="Hamamoto H."/>
            <person name="Osada H."/>
            <person name="Takahashi S."/>
        </authorList>
    </citation>
    <scope>NUCLEOTIDE SEQUENCE [LARGE SCALE GENOMIC DNA]</scope>
    <source>
        <strain evidence="2 3">SN-593</strain>
    </source>
</reference>
<reference evidence="2 3" key="2">
    <citation type="journal article" date="2011" name="J. Antibiot.">
        <title>Furaquinocins I and J: novel polyketide isoprenoid hybrid compounds from Streptomyces reveromyceticus SN-593.</title>
        <authorList>
            <person name="Panthee S."/>
            <person name="Takahashi S."/>
            <person name="Takagi H."/>
            <person name="Nogawa T."/>
            <person name="Oowada E."/>
            <person name="Uramoto M."/>
            <person name="Osada H."/>
        </authorList>
    </citation>
    <scope>NUCLEOTIDE SEQUENCE [LARGE SCALE GENOMIC DNA]</scope>
    <source>
        <strain evidence="2 3">SN-593</strain>
    </source>
</reference>
<proteinExistence type="predicted"/>
<reference evidence="2 3" key="3">
    <citation type="journal article" date="2011" name="Nat. Chem. Biol.">
        <title>Reveromycin A biosynthesis uses RevG and RevJ for stereospecific spiroacetal formation.</title>
        <authorList>
            <person name="Takahashi S."/>
            <person name="Toyoda A."/>
            <person name="Sekiyama Y."/>
            <person name="Takagi H."/>
            <person name="Nogawa T."/>
            <person name="Uramoto M."/>
            <person name="Suzuki R."/>
            <person name="Koshino H."/>
            <person name="Kumano T."/>
            <person name="Panthee S."/>
            <person name="Dairi T."/>
            <person name="Ishikawa J."/>
            <person name="Ikeda H."/>
            <person name="Sakaki Y."/>
            <person name="Osada H."/>
        </authorList>
    </citation>
    <scope>NUCLEOTIDE SEQUENCE [LARGE SCALE GENOMIC DNA]</scope>
    <source>
        <strain evidence="2 3">SN-593</strain>
    </source>
</reference>